<name>A0A9X1W2A5_9GAMM</name>
<organism evidence="1 2">
    <name type="scientific">Stutzerimonas marianensis</name>
    <dbReference type="NCBI Taxonomy" id="2929513"/>
    <lineage>
        <taxon>Bacteria</taxon>
        <taxon>Pseudomonadati</taxon>
        <taxon>Pseudomonadota</taxon>
        <taxon>Gammaproteobacteria</taxon>
        <taxon>Pseudomonadales</taxon>
        <taxon>Pseudomonadaceae</taxon>
        <taxon>Stutzerimonas</taxon>
    </lineage>
</organism>
<comment type="caution">
    <text evidence="1">The sequence shown here is derived from an EMBL/GenBank/DDBJ whole genome shotgun (WGS) entry which is preliminary data.</text>
</comment>
<dbReference type="AlphaFoldDB" id="A0A9X1W2A5"/>
<proteinExistence type="predicted"/>
<protein>
    <submittedName>
        <fullName evidence="1">Uncharacterized protein</fullName>
    </submittedName>
</protein>
<evidence type="ECO:0000313" key="1">
    <source>
        <dbReference type="EMBL" id="MCJ0973183.1"/>
    </source>
</evidence>
<evidence type="ECO:0000313" key="2">
    <source>
        <dbReference type="Proteomes" id="UP001139682"/>
    </source>
</evidence>
<dbReference type="RefSeq" id="WP_243605348.1">
    <property type="nucleotide sequence ID" value="NZ_JALGRD010000003.1"/>
</dbReference>
<reference evidence="1" key="1">
    <citation type="submission" date="2022-03" db="EMBL/GenBank/DDBJ databases">
        <title>Pseudomonas marianensis sp. nov., a marine bacterium isolated from deep-sea sediments of the Mariana Trench.</title>
        <authorList>
            <person name="Wei Y."/>
        </authorList>
    </citation>
    <scope>NUCLEOTIDE SEQUENCE</scope>
    <source>
        <strain evidence="1">PS1</strain>
    </source>
</reference>
<dbReference type="EMBL" id="JALGRD010000003">
    <property type="protein sequence ID" value="MCJ0973183.1"/>
    <property type="molecule type" value="Genomic_DNA"/>
</dbReference>
<accession>A0A9X1W2A5</accession>
<gene>
    <name evidence="1" type="ORF">MST27_07340</name>
</gene>
<keyword evidence="2" id="KW-1185">Reference proteome</keyword>
<sequence length="166" mass="19050">MPSELFDLVPHDKRWFPWAEIEECFWPGRGRRSHTINPSLASIKNAAGIYCIAWAPITTIPAPDEENLQYVGQTKNFKARMAQFASSAGIFWEDRYAGHSAAWRWPQGETAQMQIAFFPIQPELDHMLTGRLFWYEALAINAYFQKHDNTLPPLNVIKNPDPVAFV</sequence>
<dbReference type="Proteomes" id="UP001139682">
    <property type="component" value="Unassembled WGS sequence"/>
</dbReference>